<dbReference type="OrthoDB" id="5959275at2759"/>
<dbReference type="Proteomes" id="UP001163046">
    <property type="component" value="Unassembled WGS sequence"/>
</dbReference>
<gene>
    <name evidence="2" type="ORF">OS493_006622</name>
</gene>
<dbReference type="PROSITE" id="PS51497">
    <property type="entry name" value="UMA"/>
    <property type="match status" value="1"/>
</dbReference>
<proteinExistence type="predicted"/>
<comment type="caution">
    <text evidence="2">The sequence shown here is derived from an EMBL/GenBank/DDBJ whole genome shotgun (WGS) entry which is preliminary data.</text>
</comment>
<dbReference type="InterPro" id="IPR023340">
    <property type="entry name" value="UMA"/>
</dbReference>
<dbReference type="AlphaFoldDB" id="A0A9X0D455"/>
<protein>
    <recommendedName>
        <fullName evidence="1">UMA domain-containing protein</fullName>
    </recommendedName>
</protein>
<evidence type="ECO:0000313" key="2">
    <source>
        <dbReference type="EMBL" id="KAJ7386637.1"/>
    </source>
</evidence>
<name>A0A9X0D455_9CNID</name>
<evidence type="ECO:0000313" key="3">
    <source>
        <dbReference type="Proteomes" id="UP001163046"/>
    </source>
</evidence>
<feature type="domain" description="UMA" evidence="1">
    <location>
        <begin position="85"/>
        <end position="131"/>
    </location>
</feature>
<reference evidence="2" key="1">
    <citation type="submission" date="2023-01" db="EMBL/GenBank/DDBJ databases">
        <title>Genome assembly of the deep-sea coral Lophelia pertusa.</title>
        <authorList>
            <person name="Herrera S."/>
            <person name="Cordes E."/>
        </authorList>
    </citation>
    <scope>NUCLEOTIDE SEQUENCE</scope>
    <source>
        <strain evidence="2">USNM1676648</strain>
        <tissue evidence="2">Polyp</tissue>
    </source>
</reference>
<accession>A0A9X0D455</accession>
<organism evidence="2 3">
    <name type="scientific">Desmophyllum pertusum</name>
    <dbReference type="NCBI Taxonomy" id="174260"/>
    <lineage>
        <taxon>Eukaryota</taxon>
        <taxon>Metazoa</taxon>
        <taxon>Cnidaria</taxon>
        <taxon>Anthozoa</taxon>
        <taxon>Hexacorallia</taxon>
        <taxon>Scleractinia</taxon>
        <taxon>Caryophylliina</taxon>
        <taxon>Caryophylliidae</taxon>
        <taxon>Desmophyllum</taxon>
    </lineage>
</organism>
<keyword evidence="3" id="KW-1185">Reference proteome</keyword>
<dbReference type="EMBL" id="MU825875">
    <property type="protein sequence ID" value="KAJ7386637.1"/>
    <property type="molecule type" value="Genomic_DNA"/>
</dbReference>
<sequence>MLGPRKWFHKRPFDSEDGFVLYTADQHKRYKQCDYNPGTSNFKSYENVQQSCPYPPSGSTPYTMSTASTAGKLTTQKKNTTFLTVSDLPMELSKQLQAMIQINQGTSDVLRRSSPNIDQYHYDFSLERAVIRSFEGHS</sequence>
<evidence type="ECO:0000259" key="1">
    <source>
        <dbReference type="PROSITE" id="PS51497"/>
    </source>
</evidence>